<accession>A0A5Q6RXV9</accession>
<dbReference type="PANTHER" id="PTHR39338">
    <property type="entry name" value="BLL5662 PROTEIN-RELATED"/>
    <property type="match status" value="1"/>
</dbReference>
<dbReference type="CDD" id="cd00198">
    <property type="entry name" value="vWFA"/>
    <property type="match status" value="1"/>
</dbReference>
<organism evidence="3 4">
    <name type="scientific">Mumia zhuanghuii</name>
    <dbReference type="NCBI Taxonomy" id="2585211"/>
    <lineage>
        <taxon>Bacteria</taxon>
        <taxon>Bacillati</taxon>
        <taxon>Actinomycetota</taxon>
        <taxon>Actinomycetes</taxon>
        <taxon>Propionibacteriales</taxon>
        <taxon>Nocardioidaceae</taxon>
        <taxon>Mumia</taxon>
    </lineage>
</organism>
<dbReference type="AlphaFoldDB" id="A0A5Q6RXV9"/>
<feature type="region of interest" description="Disordered" evidence="1">
    <location>
        <begin position="152"/>
        <end position="171"/>
    </location>
</feature>
<dbReference type="Pfam" id="PF05762">
    <property type="entry name" value="VWA_CoxE"/>
    <property type="match status" value="1"/>
</dbReference>
<dbReference type="InterPro" id="IPR011195">
    <property type="entry name" value="UCP010256"/>
</dbReference>
<dbReference type="PIRSF" id="PIRSF010256">
    <property type="entry name" value="CoxE_vWa"/>
    <property type="match status" value="1"/>
</dbReference>
<dbReference type="SMART" id="SM00327">
    <property type="entry name" value="VWA"/>
    <property type="match status" value="1"/>
</dbReference>
<dbReference type="Gene3D" id="3.40.50.410">
    <property type="entry name" value="von Willebrand factor, type A domain"/>
    <property type="match status" value="1"/>
</dbReference>
<name>A0A5Q6RXV9_9ACTN</name>
<evidence type="ECO:0000259" key="2">
    <source>
        <dbReference type="SMART" id="SM00327"/>
    </source>
</evidence>
<sequence length="367" mass="39930">MPGADGVAIFVGFAQALREAGAGVTADRTQAFVEAVSVLGADRRRDVYWAGRATLCAEPDDVATYDKVFAAWFSPEDPRLRTRSQPPPRVVVQAGLEDADEGGTGSGDDQQVAMIASRTETLRHRDVASLSTSERAAVARMFEGLDVRVPLRRSPRRTPHRRGDLDPTRTLRDQLRRAGEPGPLRFRAPRRRPRRVVLLVDVSGSMSAYADSLLRLAHRLVSASPRQVEVFTLGTRLTRVTAAMRLRDAEDALAAAGATVPDWSGGTRLGEVLRAFVDRWGQRGMARGAVVVIASDGWERGDPVLLGDQVQRLQRLAYRVLWANPHRGRPGYAPVQGGIAAVHPHLDALVAGHSLAAFQALLDEVGR</sequence>
<comment type="caution">
    <text evidence="3">The sequence shown here is derived from an EMBL/GenBank/DDBJ whole genome shotgun (WGS) entry which is preliminary data.</text>
</comment>
<dbReference type="InterPro" id="IPR036465">
    <property type="entry name" value="vWFA_dom_sf"/>
</dbReference>
<dbReference type="InterPro" id="IPR002035">
    <property type="entry name" value="VWF_A"/>
</dbReference>
<dbReference type="PANTHER" id="PTHR39338:SF6">
    <property type="entry name" value="BLL5662 PROTEIN"/>
    <property type="match status" value="1"/>
</dbReference>
<evidence type="ECO:0000313" key="4">
    <source>
        <dbReference type="Proteomes" id="UP000307768"/>
    </source>
</evidence>
<dbReference type="RefSeq" id="WP_149769849.1">
    <property type="nucleotide sequence ID" value="NZ_VDFQ02000003.1"/>
</dbReference>
<dbReference type="InterPro" id="IPR008912">
    <property type="entry name" value="Uncharacterised_CoxE"/>
</dbReference>
<evidence type="ECO:0000256" key="1">
    <source>
        <dbReference type="SAM" id="MobiDB-lite"/>
    </source>
</evidence>
<feature type="domain" description="VWFA" evidence="2">
    <location>
        <begin position="193"/>
        <end position="360"/>
    </location>
</feature>
<feature type="compositionally biased region" description="Basic and acidic residues" evidence="1">
    <location>
        <begin position="161"/>
        <end position="171"/>
    </location>
</feature>
<dbReference type="EMBL" id="VDFQ02000003">
    <property type="protein sequence ID" value="KAA1422899.1"/>
    <property type="molecule type" value="Genomic_DNA"/>
</dbReference>
<reference evidence="3 4" key="1">
    <citation type="submission" date="2019-09" db="EMBL/GenBank/DDBJ databases">
        <title>Mumia zhuanghuii sp. nov. isolated from the intestinal contents of plateau pika (Ochotona curzoniae) in the Qinghai-Tibet plateau of China.</title>
        <authorList>
            <person name="Tian Z."/>
        </authorList>
    </citation>
    <scope>NUCLEOTIDE SEQUENCE [LARGE SCALE GENOMIC DNA]</scope>
    <source>
        <strain evidence="4">350</strain>
    </source>
</reference>
<dbReference type="SUPFAM" id="SSF53300">
    <property type="entry name" value="vWA-like"/>
    <property type="match status" value="1"/>
</dbReference>
<evidence type="ECO:0000313" key="3">
    <source>
        <dbReference type="EMBL" id="KAA1422899.1"/>
    </source>
</evidence>
<dbReference type="OrthoDB" id="9790469at2"/>
<protein>
    <submittedName>
        <fullName evidence="3">VWA domain-containing protein</fullName>
    </submittedName>
</protein>
<gene>
    <name evidence="3" type="ORF">FE697_012195</name>
</gene>
<dbReference type="Proteomes" id="UP000307768">
    <property type="component" value="Unassembled WGS sequence"/>
</dbReference>
<proteinExistence type="predicted"/>